<dbReference type="EMBL" id="CP037423">
    <property type="protein sequence ID" value="QDV46851.1"/>
    <property type="molecule type" value="Genomic_DNA"/>
</dbReference>
<dbReference type="OrthoDB" id="279253at2"/>
<dbReference type="KEGG" id="snep:Enr13x_67600"/>
<proteinExistence type="predicted"/>
<evidence type="ECO:0000313" key="2">
    <source>
        <dbReference type="EMBL" id="QDV46851.1"/>
    </source>
</evidence>
<organism evidence="2 3">
    <name type="scientific">Stieleria neptunia</name>
    <dbReference type="NCBI Taxonomy" id="2527979"/>
    <lineage>
        <taxon>Bacteria</taxon>
        <taxon>Pseudomonadati</taxon>
        <taxon>Planctomycetota</taxon>
        <taxon>Planctomycetia</taxon>
        <taxon>Pirellulales</taxon>
        <taxon>Pirellulaceae</taxon>
        <taxon>Stieleria</taxon>
    </lineage>
</organism>
<gene>
    <name evidence="2" type="ORF">Enr13x_67600</name>
</gene>
<dbReference type="AlphaFoldDB" id="A0A518I190"/>
<evidence type="ECO:0000313" key="3">
    <source>
        <dbReference type="Proteomes" id="UP000319004"/>
    </source>
</evidence>
<feature type="region of interest" description="Disordered" evidence="1">
    <location>
        <begin position="106"/>
        <end position="136"/>
    </location>
</feature>
<protein>
    <submittedName>
        <fullName evidence="2">Uncharacterized protein</fullName>
    </submittedName>
</protein>
<evidence type="ECO:0000256" key="1">
    <source>
        <dbReference type="SAM" id="MobiDB-lite"/>
    </source>
</evidence>
<keyword evidence="3" id="KW-1185">Reference proteome</keyword>
<accession>A0A518I190</accession>
<dbReference type="RefSeq" id="WP_145390982.1">
    <property type="nucleotide sequence ID" value="NZ_CP037423.1"/>
</dbReference>
<sequence>MPSGDAQRAWFPEMLAELERFWSNNPNWSEVITFCERMTSLRSDIRDQRDIRSPMMTCRSCGKKHAMTLPPISPRSLLFALQKIDAIADEELKRLDKEWMRYRKTENLDARGHRNADGADNKTHASACHRAEQESS</sequence>
<reference evidence="2 3" key="1">
    <citation type="submission" date="2019-03" db="EMBL/GenBank/DDBJ databases">
        <title>Deep-cultivation of Planctomycetes and their phenomic and genomic characterization uncovers novel biology.</title>
        <authorList>
            <person name="Wiegand S."/>
            <person name="Jogler M."/>
            <person name="Boedeker C."/>
            <person name="Pinto D."/>
            <person name="Vollmers J."/>
            <person name="Rivas-Marin E."/>
            <person name="Kohn T."/>
            <person name="Peeters S.H."/>
            <person name="Heuer A."/>
            <person name="Rast P."/>
            <person name="Oberbeckmann S."/>
            <person name="Bunk B."/>
            <person name="Jeske O."/>
            <person name="Meyerdierks A."/>
            <person name="Storesund J.E."/>
            <person name="Kallscheuer N."/>
            <person name="Luecker S."/>
            <person name="Lage O.M."/>
            <person name="Pohl T."/>
            <person name="Merkel B.J."/>
            <person name="Hornburger P."/>
            <person name="Mueller R.-W."/>
            <person name="Bruemmer F."/>
            <person name="Labrenz M."/>
            <person name="Spormann A.M."/>
            <person name="Op den Camp H."/>
            <person name="Overmann J."/>
            <person name="Amann R."/>
            <person name="Jetten M.S.M."/>
            <person name="Mascher T."/>
            <person name="Medema M.H."/>
            <person name="Devos D.P."/>
            <person name="Kaster A.-K."/>
            <person name="Ovreas L."/>
            <person name="Rohde M."/>
            <person name="Galperin M.Y."/>
            <person name="Jogler C."/>
        </authorList>
    </citation>
    <scope>NUCLEOTIDE SEQUENCE [LARGE SCALE GENOMIC DNA]</scope>
    <source>
        <strain evidence="2 3">Enr13</strain>
    </source>
</reference>
<dbReference type="Proteomes" id="UP000319004">
    <property type="component" value="Chromosome"/>
</dbReference>
<name>A0A518I190_9BACT</name>